<evidence type="ECO:0000256" key="6">
    <source>
        <dbReference type="ARBA" id="ARBA00038076"/>
    </source>
</evidence>
<proteinExistence type="inferred from homology"/>
<feature type="transmembrane region" description="Helical" evidence="7">
    <location>
        <begin position="770"/>
        <end position="797"/>
    </location>
</feature>
<feature type="transmembrane region" description="Helical" evidence="7">
    <location>
        <begin position="416"/>
        <end position="433"/>
    </location>
</feature>
<dbReference type="Proteomes" id="UP001206895">
    <property type="component" value="Unassembled WGS sequence"/>
</dbReference>
<accession>A0ABT1HDP1</accession>
<evidence type="ECO:0000256" key="7">
    <source>
        <dbReference type="SAM" id="Phobius"/>
    </source>
</evidence>
<organism evidence="10 11">
    <name type="scientific">Williamsia maris</name>
    <dbReference type="NCBI Taxonomy" id="72806"/>
    <lineage>
        <taxon>Bacteria</taxon>
        <taxon>Bacillati</taxon>
        <taxon>Actinomycetota</taxon>
        <taxon>Actinomycetes</taxon>
        <taxon>Mycobacteriales</taxon>
        <taxon>Nocardiaceae</taxon>
        <taxon>Williamsia</taxon>
    </lineage>
</organism>
<evidence type="ECO:0000313" key="11">
    <source>
        <dbReference type="Proteomes" id="UP001206895"/>
    </source>
</evidence>
<keyword evidence="2" id="KW-1003">Cell membrane</keyword>
<feature type="domain" description="ABC3 transporter permease C-terminal" evidence="8">
    <location>
        <begin position="726"/>
        <end position="842"/>
    </location>
</feature>
<keyword evidence="3 7" id="KW-0812">Transmembrane</keyword>
<feature type="transmembrane region" description="Helical" evidence="7">
    <location>
        <begin position="809"/>
        <end position="832"/>
    </location>
</feature>
<keyword evidence="4 7" id="KW-1133">Transmembrane helix</keyword>
<dbReference type="Pfam" id="PF02687">
    <property type="entry name" value="FtsX"/>
    <property type="match status" value="2"/>
</dbReference>
<feature type="transmembrane region" description="Helical" evidence="7">
    <location>
        <begin position="721"/>
        <end position="747"/>
    </location>
</feature>
<feature type="domain" description="MacB-like periplasmic core" evidence="9">
    <location>
        <begin position="22"/>
        <end position="239"/>
    </location>
</feature>
<feature type="transmembrane region" description="Helical" evidence="7">
    <location>
        <begin position="439"/>
        <end position="461"/>
    </location>
</feature>
<evidence type="ECO:0000256" key="4">
    <source>
        <dbReference type="ARBA" id="ARBA00022989"/>
    </source>
</evidence>
<dbReference type="EMBL" id="JAMTCJ010000002">
    <property type="protein sequence ID" value="MCP2176377.1"/>
    <property type="molecule type" value="Genomic_DNA"/>
</dbReference>
<sequence>MAAPAMRRVSLRNLAAHKVRLVLTVLSVVLGTSFVAGSIIFTATISSAFDGIFDKVAVGVDTRLSPKDSQSTGIDESVVDQLNSRKAELGINRVVPRYSAPVTIAKADGTALQTGGAPSIGTAYLPQDQVLSPTESKLYPGGRAPVGTGEIVLNKSAADKAGLKVGSSTKLVVARGDSTPQTVKVVGLVDLPGDTSGYVNVQLQESVAKQELSDGSRAAYVEMSAVPGVSAQQLSDRVSSALGDDYKTQTGAQVRQEEKDNVNQFLDVFNYILLAFAAIGLIVGTFIIYNTFSMIIAQRVRELALLRAIGASRRQITRSVLLEAFVVGLFGGAIGLGIGIGLAAILKAVTSSTSGLPTASLQITPTAIISCMAVGIVVTMVSAYAPARRAAQVSPVEAMRESATDGASSLRMRTSIGALLAVIGIALVLVGTSGQGAKFAATVGGGALVLIFAVVFAAPALSRPFVGALGRVIGRPFGKIGQLARTNAVRNPRRTAATAFALTLGLMLVAVVGTFGSSLKGSIDDTISKELSADLVLATSDQGSLPTSVVNAANNTEGVASTVSFRIVAAKVGDETITGVSPKGDLSAVTPYEMIDGASKSIPADGMIISEKTAKAKGWKRGQVIRFVSFDGTPADVTISGIFQDSQILDPFQMGDDAYGKLVPAGFQSDRLILIKAADGVSVNALRDKLTAATKDFLTVQVNNRAEFVGQASSQIDQMLAVLYGMLGLALVIAVLGIVNTLALSVIERKREIGMLRAIGMARAQIRRTIYVESVLIAIFGAVLGVILGSVVGIAVVRTFKDLGITTAVLPYELIGITLVGAAVVGVLAALWPAVRAARTNPLEAISDV</sequence>
<reference evidence="10 11" key="1">
    <citation type="submission" date="2022-06" db="EMBL/GenBank/DDBJ databases">
        <title>Genomic Encyclopedia of Archaeal and Bacterial Type Strains, Phase II (KMG-II): from individual species to whole genera.</title>
        <authorList>
            <person name="Goeker M."/>
        </authorList>
    </citation>
    <scope>NUCLEOTIDE SEQUENCE [LARGE SCALE GENOMIC DNA]</scope>
    <source>
        <strain evidence="10 11">DSM 44693</strain>
    </source>
</reference>
<feature type="transmembrane region" description="Helical" evidence="7">
    <location>
        <begin position="495"/>
        <end position="516"/>
    </location>
</feature>
<comment type="similarity">
    <text evidence="6">Belongs to the ABC-4 integral membrane protein family.</text>
</comment>
<dbReference type="InterPro" id="IPR003838">
    <property type="entry name" value="ABC3_permease_C"/>
</dbReference>
<dbReference type="InterPro" id="IPR025857">
    <property type="entry name" value="MacB_PCD"/>
</dbReference>
<feature type="domain" description="ABC3 transporter permease C-terminal" evidence="8">
    <location>
        <begin position="275"/>
        <end position="395"/>
    </location>
</feature>
<dbReference type="InterPro" id="IPR050250">
    <property type="entry name" value="Macrolide_Exporter_MacB"/>
</dbReference>
<evidence type="ECO:0000259" key="8">
    <source>
        <dbReference type="Pfam" id="PF02687"/>
    </source>
</evidence>
<evidence type="ECO:0000256" key="5">
    <source>
        <dbReference type="ARBA" id="ARBA00023136"/>
    </source>
</evidence>
<comment type="subcellular location">
    <subcellularLocation>
        <location evidence="1">Cell membrane</location>
        <topology evidence="1">Multi-pass membrane protein</topology>
    </subcellularLocation>
</comment>
<feature type="transmembrane region" description="Helical" evidence="7">
    <location>
        <begin position="320"/>
        <end position="346"/>
    </location>
</feature>
<keyword evidence="11" id="KW-1185">Reference proteome</keyword>
<feature type="transmembrane region" description="Helical" evidence="7">
    <location>
        <begin position="366"/>
        <end position="385"/>
    </location>
</feature>
<evidence type="ECO:0000313" key="10">
    <source>
        <dbReference type="EMBL" id="MCP2176377.1"/>
    </source>
</evidence>
<name>A0ABT1HDP1_9NOCA</name>
<protein>
    <submittedName>
        <fullName evidence="10">ABC transport system permease protein</fullName>
    </submittedName>
</protein>
<feature type="domain" description="MacB-like periplasmic core" evidence="9">
    <location>
        <begin position="495"/>
        <end position="692"/>
    </location>
</feature>
<evidence type="ECO:0000256" key="3">
    <source>
        <dbReference type="ARBA" id="ARBA00022692"/>
    </source>
</evidence>
<evidence type="ECO:0000256" key="1">
    <source>
        <dbReference type="ARBA" id="ARBA00004651"/>
    </source>
</evidence>
<feature type="transmembrane region" description="Helical" evidence="7">
    <location>
        <begin position="268"/>
        <end position="289"/>
    </location>
</feature>
<comment type="caution">
    <text evidence="10">The sequence shown here is derived from an EMBL/GenBank/DDBJ whole genome shotgun (WGS) entry which is preliminary data.</text>
</comment>
<feature type="transmembrane region" description="Helical" evidence="7">
    <location>
        <begin position="21"/>
        <end position="41"/>
    </location>
</feature>
<gene>
    <name evidence="10" type="ORF">LX13_002196</name>
</gene>
<dbReference type="PANTHER" id="PTHR30572">
    <property type="entry name" value="MEMBRANE COMPONENT OF TRANSPORTER-RELATED"/>
    <property type="match status" value="1"/>
</dbReference>
<evidence type="ECO:0000256" key="2">
    <source>
        <dbReference type="ARBA" id="ARBA00022475"/>
    </source>
</evidence>
<dbReference type="Pfam" id="PF12704">
    <property type="entry name" value="MacB_PCD"/>
    <property type="match status" value="2"/>
</dbReference>
<dbReference type="RefSeq" id="WP_253661373.1">
    <property type="nucleotide sequence ID" value="NZ_BAAAJQ010000001.1"/>
</dbReference>
<keyword evidence="5 7" id="KW-0472">Membrane</keyword>
<evidence type="ECO:0000259" key="9">
    <source>
        <dbReference type="Pfam" id="PF12704"/>
    </source>
</evidence>
<dbReference type="PANTHER" id="PTHR30572:SF4">
    <property type="entry name" value="ABC TRANSPORTER PERMEASE YTRF"/>
    <property type="match status" value="1"/>
</dbReference>